<dbReference type="PROSITE" id="PS50002">
    <property type="entry name" value="SH3"/>
    <property type="match status" value="1"/>
</dbReference>
<feature type="region of interest" description="Disordered" evidence="3">
    <location>
        <begin position="1"/>
        <end position="21"/>
    </location>
</feature>
<dbReference type="PANTHER" id="PTHR22692">
    <property type="entry name" value="MYOSIN VII, XV"/>
    <property type="match status" value="1"/>
</dbReference>
<dbReference type="InterPro" id="IPR059004">
    <property type="entry name" value="MYO15"/>
</dbReference>
<dbReference type="AlphaFoldDB" id="A0A7K5AG30"/>
<dbReference type="CDD" id="cd12068">
    <property type="entry name" value="SH3_MYO15B"/>
    <property type="match status" value="1"/>
</dbReference>
<name>A0A7K5AG30_9FURN</name>
<proteinExistence type="predicted"/>
<dbReference type="Pfam" id="PF07653">
    <property type="entry name" value="SH3_2"/>
    <property type="match status" value="1"/>
</dbReference>
<gene>
    <name evidence="5" type="primary">Myo15b</name>
    <name evidence="5" type="ORF">FURFIG_R04700</name>
</gene>
<dbReference type="PANTHER" id="PTHR22692:SF16">
    <property type="entry name" value="MYOSIN XVB"/>
    <property type="match status" value="1"/>
</dbReference>
<dbReference type="InterPro" id="IPR001452">
    <property type="entry name" value="SH3_domain"/>
</dbReference>
<evidence type="ECO:0000256" key="2">
    <source>
        <dbReference type="PROSITE-ProRule" id="PRU00192"/>
    </source>
</evidence>
<dbReference type="InterPro" id="IPR036028">
    <property type="entry name" value="SH3-like_dom_sf"/>
</dbReference>
<evidence type="ECO:0000259" key="4">
    <source>
        <dbReference type="PROSITE" id="PS50002"/>
    </source>
</evidence>
<dbReference type="SMART" id="SM00326">
    <property type="entry name" value="SH3"/>
    <property type="match status" value="1"/>
</dbReference>
<evidence type="ECO:0000256" key="1">
    <source>
        <dbReference type="ARBA" id="ARBA00022443"/>
    </source>
</evidence>
<protein>
    <submittedName>
        <fullName evidence="5">MY15B protein</fullName>
    </submittedName>
</protein>
<dbReference type="Proteomes" id="UP000529852">
    <property type="component" value="Unassembled WGS sequence"/>
</dbReference>
<keyword evidence="6" id="KW-1185">Reference proteome</keyword>
<feature type="non-terminal residue" evidence="5">
    <location>
        <position position="435"/>
    </location>
</feature>
<dbReference type="Pfam" id="PF26570">
    <property type="entry name" value="MYO15"/>
    <property type="match status" value="1"/>
</dbReference>
<reference evidence="5 6" key="1">
    <citation type="submission" date="2019-09" db="EMBL/GenBank/DDBJ databases">
        <title>Bird 10,000 Genomes (B10K) Project - Family phase.</title>
        <authorList>
            <person name="Zhang G."/>
        </authorList>
    </citation>
    <scope>NUCLEOTIDE SEQUENCE [LARGE SCALE GENOMIC DNA]</scope>
    <source>
        <strain evidence="5">B10K-DU-003-06</strain>
    </source>
</reference>
<feature type="compositionally biased region" description="Pro residues" evidence="3">
    <location>
        <begin position="137"/>
        <end position="150"/>
    </location>
</feature>
<comment type="caution">
    <text evidence="5">The sequence shown here is derived from an EMBL/GenBank/DDBJ whole genome shotgun (WGS) entry which is preliminary data.</text>
</comment>
<feature type="compositionally biased region" description="Basic and acidic residues" evidence="3">
    <location>
        <begin position="152"/>
        <end position="162"/>
    </location>
</feature>
<keyword evidence="1 2" id="KW-0728">SH3 domain</keyword>
<feature type="region of interest" description="Disordered" evidence="3">
    <location>
        <begin position="29"/>
        <end position="48"/>
    </location>
</feature>
<accession>A0A7K5AG30</accession>
<evidence type="ECO:0000313" key="5">
    <source>
        <dbReference type="EMBL" id="NWR82500.1"/>
    </source>
</evidence>
<feature type="non-terminal residue" evidence="5">
    <location>
        <position position="1"/>
    </location>
</feature>
<evidence type="ECO:0000313" key="6">
    <source>
        <dbReference type="Proteomes" id="UP000529852"/>
    </source>
</evidence>
<dbReference type="EMBL" id="VYZD01000001">
    <property type="protein sequence ID" value="NWR82500.1"/>
    <property type="molecule type" value="Genomic_DNA"/>
</dbReference>
<feature type="domain" description="SH3" evidence="4">
    <location>
        <begin position="374"/>
        <end position="435"/>
    </location>
</feature>
<evidence type="ECO:0000256" key="3">
    <source>
        <dbReference type="SAM" id="MobiDB-lite"/>
    </source>
</evidence>
<feature type="region of interest" description="Disordered" evidence="3">
    <location>
        <begin position="128"/>
        <end position="168"/>
    </location>
</feature>
<dbReference type="InterPro" id="IPR035489">
    <property type="entry name" value="MYO15B_SH3"/>
</dbReference>
<dbReference type="InterPro" id="IPR051567">
    <property type="entry name" value="Unconventional_Myosin_ATPase"/>
</dbReference>
<sequence length="435" mass="48143">KEPPVVKPSGPKSRPAPSHEIGNIIKMYQSRPAPEPQPVMPMRKVPKPFIKKNDPKNEALAKLGMMNPSSCPSVSSLISGHLKSSEERACISKLQQAGSSLVVQCEPGSASSSIKEKQLPLLSIFRPDSTSAASQGPPAPSPPPALPSPLLPEDKGRQESTGRDSAVTIAGDGDIKTQLYKLTSSISFSYVDPAWKIFLRKEVFYPKENFSHPYCLNLLCEQIIRDTFSDSCLRISREEKRKMKDLLMEFRVGNDIQSIKEDGIKKRIVLAARDNWANYFSRLFPVHGEEGSDVQILGVSHRAIRLLKVEKAAGYNPEHLKILRSYCFADVLSVEVKGSNALEFSLKTEQLFLHSPKALAIKAMVDLFIQELRQDTNYVVALRSYIVDDKSLLSFKRGDLIELLPMQGVEPGWQFGSTGGRCGLFPTNLVQLAPA</sequence>
<dbReference type="Gene3D" id="2.30.30.40">
    <property type="entry name" value="SH3 Domains"/>
    <property type="match status" value="1"/>
</dbReference>
<dbReference type="SUPFAM" id="SSF50044">
    <property type="entry name" value="SH3-domain"/>
    <property type="match status" value="1"/>
</dbReference>
<organism evidence="5 6">
    <name type="scientific">Furnarius figulus</name>
    <dbReference type="NCBI Taxonomy" id="463165"/>
    <lineage>
        <taxon>Eukaryota</taxon>
        <taxon>Metazoa</taxon>
        <taxon>Chordata</taxon>
        <taxon>Craniata</taxon>
        <taxon>Vertebrata</taxon>
        <taxon>Euteleostomi</taxon>
        <taxon>Archelosauria</taxon>
        <taxon>Archosauria</taxon>
        <taxon>Dinosauria</taxon>
        <taxon>Saurischia</taxon>
        <taxon>Theropoda</taxon>
        <taxon>Coelurosauria</taxon>
        <taxon>Aves</taxon>
        <taxon>Neognathae</taxon>
        <taxon>Neoaves</taxon>
        <taxon>Telluraves</taxon>
        <taxon>Australaves</taxon>
        <taxon>Passeriformes</taxon>
        <taxon>Furnariidae</taxon>
        <taxon>Furnarius</taxon>
    </lineage>
</organism>